<keyword evidence="4 6" id="KW-0371">Homeobox</keyword>
<keyword evidence="5" id="KW-0804">Transcription</keyword>
<keyword evidence="2" id="KW-0805">Transcription regulation</keyword>
<dbReference type="Proteomes" id="UP001497512">
    <property type="component" value="Chromosome 15"/>
</dbReference>
<dbReference type="Pfam" id="PF00046">
    <property type="entry name" value="Homeodomain"/>
    <property type="match status" value="1"/>
</dbReference>
<dbReference type="InterPro" id="IPR001356">
    <property type="entry name" value="HD"/>
</dbReference>
<evidence type="ECO:0000256" key="6">
    <source>
        <dbReference type="PROSITE-ProRule" id="PRU00108"/>
    </source>
</evidence>
<keyword evidence="11" id="KW-1185">Reference proteome</keyword>
<dbReference type="PANTHER" id="PTHR45714">
    <property type="entry name" value="HOMEOBOX-LEUCINE ZIPPER PROTEIN HAT14"/>
    <property type="match status" value="1"/>
</dbReference>
<evidence type="ECO:0000256" key="3">
    <source>
        <dbReference type="ARBA" id="ARBA00023125"/>
    </source>
</evidence>
<organism evidence="10 11">
    <name type="scientific">Sphagnum troendelagicum</name>
    <dbReference type="NCBI Taxonomy" id="128251"/>
    <lineage>
        <taxon>Eukaryota</taxon>
        <taxon>Viridiplantae</taxon>
        <taxon>Streptophyta</taxon>
        <taxon>Embryophyta</taxon>
        <taxon>Bryophyta</taxon>
        <taxon>Sphagnophytina</taxon>
        <taxon>Sphagnopsida</taxon>
        <taxon>Sphagnales</taxon>
        <taxon>Sphagnaceae</taxon>
        <taxon>Sphagnum</taxon>
    </lineage>
</organism>
<feature type="domain" description="Homeobox" evidence="9">
    <location>
        <begin position="78"/>
        <end position="138"/>
    </location>
</feature>
<feature type="DNA-binding region" description="Homeobox" evidence="6">
    <location>
        <begin position="80"/>
        <end position="139"/>
    </location>
</feature>
<dbReference type="InterPro" id="IPR050762">
    <property type="entry name" value="HD-ZIP_Homeobox_LZ_Class_II"/>
</dbReference>
<gene>
    <name evidence="10" type="ORF">CSSPTR1EN2_LOCUS8045</name>
</gene>
<sequence>MADRYNNIFTTINSLALNARQTDGAGGCLCGGRESPYSAAASSEIQREVEFGRVLHCHDHVHRGGSDGSCPRDMNDEEEGSSQKLRFTKPQVRLLEHTFQTLQRPNCYQKADLARELGVQPRQVDIWFQNRRARGKAKATDSDCDILRQRCQDLIAENHQLNLLIQSERMSYADSLLYNNARVQEQQQLSTDQVGTDQLSRSASSGHPTVQIQMILCNSCKKLKSLPPV</sequence>
<evidence type="ECO:0000259" key="9">
    <source>
        <dbReference type="PROSITE" id="PS50071"/>
    </source>
</evidence>
<name>A0ABP0TV48_9BRYO</name>
<dbReference type="SMART" id="SM00389">
    <property type="entry name" value="HOX"/>
    <property type="match status" value="1"/>
</dbReference>
<dbReference type="CDD" id="cd00086">
    <property type="entry name" value="homeodomain"/>
    <property type="match status" value="1"/>
</dbReference>
<dbReference type="EMBL" id="OZ019907">
    <property type="protein sequence ID" value="CAK9205831.1"/>
    <property type="molecule type" value="Genomic_DNA"/>
</dbReference>
<keyword evidence="6 7" id="KW-0539">Nucleus</keyword>
<protein>
    <recommendedName>
        <fullName evidence="9">Homeobox domain-containing protein</fullName>
    </recommendedName>
</protein>
<dbReference type="PANTHER" id="PTHR45714:SF34">
    <property type="entry name" value="HOMEOBOX-LEUCINE ZIPPER PROTEIN HAT9"/>
    <property type="match status" value="1"/>
</dbReference>
<evidence type="ECO:0000313" key="11">
    <source>
        <dbReference type="Proteomes" id="UP001497512"/>
    </source>
</evidence>
<evidence type="ECO:0000256" key="2">
    <source>
        <dbReference type="ARBA" id="ARBA00023015"/>
    </source>
</evidence>
<evidence type="ECO:0000256" key="4">
    <source>
        <dbReference type="ARBA" id="ARBA00023155"/>
    </source>
</evidence>
<dbReference type="PROSITE" id="PS50071">
    <property type="entry name" value="HOMEOBOX_2"/>
    <property type="match status" value="1"/>
</dbReference>
<dbReference type="InterPro" id="IPR000047">
    <property type="entry name" value="HTH_motif"/>
</dbReference>
<keyword evidence="3 6" id="KW-0238">DNA-binding</keyword>
<dbReference type="InterPro" id="IPR009057">
    <property type="entry name" value="Homeodomain-like_sf"/>
</dbReference>
<reference evidence="10" key="1">
    <citation type="submission" date="2024-02" db="EMBL/GenBank/DDBJ databases">
        <authorList>
            <consortium name="ELIXIR-Norway"/>
            <consortium name="Elixir Norway"/>
        </authorList>
    </citation>
    <scope>NUCLEOTIDE SEQUENCE</scope>
</reference>
<accession>A0ABP0TV48</accession>
<feature type="region of interest" description="Disordered" evidence="8">
    <location>
        <begin position="62"/>
        <end position="83"/>
    </location>
</feature>
<dbReference type="PRINTS" id="PR00031">
    <property type="entry name" value="HTHREPRESSR"/>
</dbReference>
<proteinExistence type="predicted"/>
<evidence type="ECO:0000256" key="7">
    <source>
        <dbReference type="RuleBase" id="RU000682"/>
    </source>
</evidence>
<dbReference type="SUPFAM" id="SSF46689">
    <property type="entry name" value="Homeodomain-like"/>
    <property type="match status" value="1"/>
</dbReference>
<evidence type="ECO:0000256" key="1">
    <source>
        <dbReference type="ARBA" id="ARBA00004123"/>
    </source>
</evidence>
<comment type="subcellular location">
    <subcellularLocation>
        <location evidence="1 6 7">Nucleus</location>
    </subcellularLocation>
</comment>
<evidence type="ECO:0000313" key="10">
    <source>
        <dbReference type="EMBL" id="CAK9205831.1"/>
    </source>
</evidence>
<evidence type="ECO:0000256" key="5">
    <source>
        <dbReference type="ARBA" id="ARBA00023163"/>
    </source>
</evidence>
<dbReference type="Gene3D" id="1.10.10.60">
    <property type="entry name" value="Homeodomain-like"/>
    <property type="match status" value="1"/>
</dbReference>
<evidence type="ECO:0000256" key="8">
    <source>
        <dbReference type="SAM" id="MobiDB-lite"/>
    </source>
</evidence>